<keyword evidence="7" id="KW-0807">Transducer</keyword>
<name>A0A9Q1CCB9_HOLLE</name>
<evidence type="ECO:0000313" key="11">
    <source>
        <dbReference type="Proteomes" id="UP001152320"/>
    </source>
</evidence>
<keyword evidence="11" id="KW-1185">Reference proteome</keyword>
<dbReference type="InterPro" id="IPR000276">
    <property type="entry name" value="GPCR_Rhodpsn"/>
</dbReference>
<keyword evidence="7" id="KW-0297">G-protein coupled receptor</keyword>
<dbReference type="PROSITE" id="PS50262">
    <property type="entry name" value="G_PROTEIN_RECEP_F1_2"/>
    <property type="match status" value="1"/>
</dbReference>
<evidence type="ECO:0000256" key="4">
    <source>
        <dbReference type="ARBA" id="ARBA00022737"/>
    </source>
</evidence>
<dbReference type="PRINTS" id="PR00237">
    <property type="entry name" value="GPCRRHODOPSN"/>
</dbReference>
<dbReference type="InterPro" id="IPR017452">
    <property type="entry name" value="GPCR_Rhodpsn_7TM"/>
</dbReference>
<evidence type="ECO:0000256" key="8">
    <source>
        <dbReference type="SAM" id="Phobius"/>
    </source>
</evidence>
<keyword evidence="2" id="KW-0433">Leucine-rich repeat</keyword>
<feature type="transmembrane region" description="Helical" evidence="8">
    <location>
        <begin position="94"/>
        <end position="120"/>
    </location>
</feature>
<dbReference type="SUPFAM" id="SSF81321">
    <property type="entry name" value="Family A G protein-coupled receptor-like"/>
    <property type="match status" value="1"/>
</dbReference>
<dbReference type="PANTHER" id="PTHR24372:SF77">
    <property type="entry name" value="G-PROTEIN COUPLED RECEPTORS FAMILY 1 PROFILE DOMAIN-CONTAINING PROTEIN"/>
    <property type="match status" value="1"/>
</dbReference>
<dbReference type="GO" id="GO:0005886">
    <property type="term" value="C:plasma membrane"/>
    <property type="evidence" value="ECO:0007669"/>
    <property type="project" value="TreeGrafter"/>
</dbReference>
<feature type="transmembrane region" description="Helical" evidence="8">
    <location>
        <begin position="304"/>
        <end position="328"/>
    </location>
</feature>
<comment type="similarity">
    <text evidence="7">Belongs to the G-protein coupled receptor 1 family.</text>
</comment>
<keyword evidence="6 8" id="KW-0472">Membrane</keyword>
<evidence type="ECO:0000256" key="5">
    <source>
        <dbReference type="ARBA" id="ARBA00022989"/>
    </source>
</evidence>
<dbReference type="Pfam" id="PF00001">
    <property type="entry name" value="7tm_1"/>
    <property type="match status" value="1"/>
</dbReference>
<keyword evidence="3 7" id="KW-0812">Transmembrane</keyword>
<sequence length="381" mass="42956">MKLILVTTRIFLSRIVDNYGICCVFNGSTECFAPRSPFDTCKSMIPNNVLRVTLWVVCLFSVVANMVVIAGRIKNEIPSMRKIFSSTVGDKQNTFLLNLAVADFLMGVYLLAIGIADAFFGKDYFLYASSWRKGIMCKGIGFIGFAANIASILILTFVSIERFFVLVFPFGKYHFRSKLTVIICVTIWVISGMMALTPIILSEFFDEIFGFSNICLGLPFAAVPKNSRYEVAVEYDYVNFDVSTIQETLDLQGLQWLYSKIIYIYFSATCVSVITLCYIAIFISSIVTKVKSGRRGNNKDEIKMALRISIIVGTDLLCWLPVIIAGILSGIVDNIPSETYVWFAIFVMPINSAFNPFVYTFPTLKKRKKNEPSFQAEQRER</sequence>
<keyword evidence="5 8" id="KW-1133">Transmembrane helix</keyword>
<evidence type="ECO:0000256" key="1">
    <source>
        <dbReference type="ARBA" id="ARBA00004370"/>
    </source>
</evidence>
<keyword evidence="4" id="KW-0677">Repeat</keyword>
<dbReference type="GO" id="GO:0009755">
    <property type="term" value="P:hormone-mediated signaling pathway"/>
    <property type="evidence" value="ECO:0007669"/>
    <property type="project" value="TreeGrafter"/>
</dbReference>
<dbReference type="Gene3D" id="1.20.1070.10">
    <property type="entry name" value="Rhodopsin 7-helix transmembrane proteins"/>
    <property type="match status" value="1"/>
</dbReference>
<feature type="transmembrane region" description="Helical" evidence="8">
    <location>
        <begin position="52"/>
        <end position="73"/>
    </location>
</feature>
<comment type="caution">
    <text evidence="10">The sequence shown here is derived from an EMBL/GenBank/DDBJ whole genome shotgun (WGS) entry which is preliminary data.</text>
</comment>
<keyword evidence="7" id="KW-0675">Receptor</keyword>
<feature type="transmembrane region" description="Helical" evidence="8">
    <location>
        <begin position="179"/>
        <end position="201"/>
    </location>
</feature>
<dbReference type="PROSITE" id="PS00237">
    <property type="entry name" value="G_PROTEIN_RECEP_F1_1"/>
    <property type="match status" value="1"/>
</dbReference>
<dbReference type="PANTHER" id="PTHR24372">
    <property type="entry name" value="GLYCOPROTEIN HORMONE RECEPTOR"/>
    <property type="match status" value="1"/>
</dbReference>
<dbReference type="GO" id="GO:0008528">
    <property type="term" value="F:G protein-coupled peptide receptor activity"/>
    <property type="evidence" value="ECO:0007669"/>
    <property type="project" value="TreeGrafter"/>
</dbReference>
<evidence type="ECO:0000256" key="6">
    <source>
        <dbReference type="ARBA" id="ARBA00023136"/>
    </source>
</evidence>
<reference evidence="10" key="1">
    <citation type="submission" date="2021-10" db="EMBL/GenBank/DDBJ databases">
        <title>Tropical sea cucumber genome reveals ecological adaptation and Cuvierian tubules defense mechanism.</title>
        <authorList>
            <person name="Chen T."/>
        </authorList>
    </citation>
    <scope>NUCLEOTIDE SEQUENCE</scope>
    <source>
        <strain evidence="10">Nanhai2018</strain>
        <tissue evidence="10">Muscle</tissue>
    </source>
</reference>
<gene>
    <name evidence="10" type="ORF">HOLleu_09497</name>
</gene>
<organism evidence="10 11">
    <name type="scientific">Holothuria leucospilota</name>
    <name type="common">Black long sea cucumber</name>
    <name type="synonym">Mertensiothuria leucospilota</name>
    <dbReference type="NCBI Taxonomy" id="206669"/>
    <lineage>
        <taxon>Eukaryota</taxon>
        <taxon>Metazoa</taxon>
        <taxon>Echinodermata</taxon>
        <taxon>Eleutherozoa</taxon>
        <taxon>Echinozoa</taxon>
        <taxon>Holothuroidea</taxon>
        <taxon>Aspidochirotacea</taxon>
        <taxon>Aspidochirotida</taxon>
        <taxon>Holothuriidae</taxon>
        <taxon>Holothuria</taxon>
    </lineage>
</organism>
<feature type="domain" description="G-protein coupled receptors family 1 profile" evidence="9">
    <location>
        <begin position="64"/>
        <end position="359"/>
    </location>
</feature>
<comment type="subcellular location">
    <subcellularLocation>
        <location evidence="1">Membrane</location>
    </subcellularLocation>
</comment>
<accession>A0A9Q1CCB9</accession>
<feature type="transmembrane region" description="Helical" evidence="8">
    <location>
        <begin position="340"/>
        <end position="361"/>
    </location>
</feature>
<dbReference type="OrthoDB" id="10035376at2759"/>
<dbReference type="AlphaFoldDB" id="A0A9Q1CCB9"/>
<evidence type="ECO:0000256" key="2">
    <source>
        <dbReference type="ARBA" id="ARBA00022614"/>
    </source>
</evidence>
<feature type="transmembrane region" description="Helical" evidence="8">
    <location>
        <begin position="140"/>
        <end position="158"/>
    </location>
</feature>
<evidence type="ECO:0000256" key="7">
    <source>
        <dbReference type="RuleBase" id="RU000688"/>
    </source>
</evidence>
<evidence type="ECO:0000313" key="10">
    <source>
        <dbReference type="EMBL" id="KAJ8042677.1"/>
    </source>
</evidence>
<dbReference type="EMBL" id="JAIZAY010000004">
    <property type="protein sequence ID" value="KAJ8042677.1"/>
    <property type="molecule type" value="Genomic_DNA"/>
</dbReference>
<dbReference type="Proteomes" id="UP001152320">
    <property type="component" value="Chromosome 4"/>
</dbReference>
<proteinExistence type="inferred from homology"/>
<evidence type="ECO:0000259" key="9">
    <source>
        <dbReference type="PROSITE" id="PS50262"/>
    </source>
</evidence>
<dbReference type="GO" id="GO:0007189">
    <property type="term" value="P:adenylate cyclase-activating G protein-coupled receptor signaling pathway"/>
    <property type="evidence" value="ECO:0007669"/>
    <property type="project" value="TreeGrafter"/>
</dbReference>
<protein>
    <recommendedName>
        <fullName evidence="9">G-protein coupled receptors family 1 profile domain-containing protein</fullName>
    </recommendedName>
</protein>
<feature type="transmembrane region" description="Helical" evidence="8">
    <location>
        <begin position="261"/>
        <end position="283"/>
    </location>
</feature>
<evidence type="ECO:0000256" key="3">
    <source>
        <dbReference type="ARBA" id="ARBA00022692"/>
    </source>
</evidence>